<gene>
    <name evidence="2" type="ORF">B1A_00358</name>
</gene>
<dbReference type="GO" id="GO:0005524">
    <property type="term" value="F:ATP binding"/>
    <property type="evidence" value="ECO:0007669"/>
    <property type="project" value="InterPro"/>
</dbReference>
<organism evidence="2">
    <name type="scientific">mine drainage metagenome</name>
    <dbReference type="NCBI Taxonomy" id="410659"/>
    <lineage>
        <taxon>unclassified sequences</taxon>
        <taxon>metagenomes</taxon>
        <taxon>ecological metagenomes</taxon>
    </lineage>
</organism>
<keyword evidence="2" id="KW-0255">Endonuclease</keyword>
<comment type="caution">
    <text evidence="2">The sequence shown here is derived from an EMBL/GenBank/DDBJ whole genome shotgun (WGS) entry which is preliminary data.</text>
</comment>
<protein>
    <submittedName>
        <fullName evidence="2">ATP-dependent OLD family endonuclease</fullName>
    </submittedName>
</protein>
<reference evidence="2" key="2">
    <citation type="journal article" date="2014" name="ISME J.">
        <title>Microbial stratification in low pH oxic and suboxic macroscopic growths along an acid mine drainage.</title>
        <authorList>
            <person name="Mendez-Garcia C."/>
            <person name="Mesa V."/>
            <person name="Sprenger R.R."/>
            <person name="Richter M."/>
            <person name="Diez M.S."/>
            <person name="Solano J."/>
            <person name="Bargiela R."/>
            <person name="Golyshina O.V."/>
            <person name="Manteca A."/>
            <person name="Ramos J.L."/>
            <person name="Gallego J.R."/>
            <person name="Llorente I."/>
            <person name="Martins Dos Santos V.A."/>
            <person name="Jensen O.N."/>
            <person name="Pelaez A.I."/>
            <person name="Sanchez J."/>
            <person name="Ferrer M."/>
        </authorList>
    </citation>
    <scope>NUCLEOTIDE SEQUENCE</scope>
</reference>
<evidence type="ECO:0000259" key="1">
    <source>
        <dbReference type="Pfam" id="PF13304"/>
    </source>
</evidence>
<dbReference type="InterPro" id="IPR027417">
    <property type="entry name" value="P-loop_NTPase"/>
</dbReference>
<dbReference type="Pfam" id="PF13304">
    <property type="entry name" value="AAA_21"/>
    <property type="match status" value="1"/>
</dbReference>
<dbReference type="GO" id="GO:0016887">
    <property type="term" value="F:ATP hydrolysis activity"/>
    <property type="evidence" value="ECO:0007669"/>
    <property type="project" value="InterPro"/>
</dbReference>
<accession>T1CGH6</accession>
<sequence>TKLSKSQFNAIISNLPNIYYMERVFNLEDKIPIDQYISDPRSSDTFSSIALLTSDLLPSGVQNVRTKDSQLRNSYYDTISRKLTDVLSSLWSQQKYEFRVSSDSTNLTFDVRDLETGAIVSVIEGSEGFKWWLAFYMDISSRLSKSAKRTVILLDNPATSLHDKGKGDILRLLKDVSGSEKLQLIYTSHERALIDPWRPDIIRLVEKKNSDGTKIISISTPTDSGILARIREYIGSPARYSLYGGIRMLLFEGINDLDIFLAFNEYLERNGKKHLNRDLYSVDNIAGISNAIDY</sequence>
<keyword evidence="2" id="KW-0540">Nuclease</keyword>
<feature type="non-terminal residue" evidence="2">
    <location>
        <position position="294"/>
    </location>
</feature>
<evidence type="ECO:0000313" key="2">
    <source>
        <dbReference type="EMBL" id="EQD80938.1"/>
    </source>
</evidence>
<dbReference type="GO" id="GO:0004519">
    <property type="term" value="F:endonuclease activity"/>
    <property type="evidence" value="ECO:0007669"/>
    <property type="project" value="UniProtKB-KW"/>
</dbReference>
<reference evidence="2" key="1">
    <citation type="submission" date="2013-08" db="EMBL/GenBank/DDBJ databases">
        <authorList>
            <person name="Mendez C."/>
            <person name="Richter M."/>
            <person name="Ferrer M."/>
            <person name="Sanchez J."/>
        </authorList>
    </citation>
    <scope>NUCLEOTIDE SEQUENCE</scope>
</reference>
<name>T1CGH6_9ZZZZ</name>
<feature type="domain" description="ATPase AAA-type core" evidence="1">
    <location>
        <begin position="81"/>
        <end position="195"/>
    </location>
</feature>
<keyword evidence="2" id="KW-0378">Hydrolase</keyword>
<dbReference type="EMBL" id="AUZX01000274">
    <property type="protein sequence ID" value="EQD80938.1"/>
    <property type="molecule type" value="Genomic_DNA"/>
</dbReference>
<proteinExistence type="predicted"/>
<dbReference type="Gene3D" id="3.40.50.300">
    <property type="entry name" value="P-loop containing nucleotide triphosphate hydrolases"/>
    <property type="match status" value="1"/>
</dbReference>
<feature type="non-terminal residue" evidence="2">
    <location>
        <position position="1"/>
    </location>
</feature>
<dbReference type="InterPro" id="IPR003959">
    <property type="entry name" value="ATPase_AAA_core"/>
</dbReference>
<dbReference type="AlphaFoldDB" id="T1CGH6"/>
<dbReference type="SUPFAM" id="SSF52540">
    <property type="entry name" value="P-loop containing nucleoside triphosphate hydrolases"/>
    <property type="match status" value="1"/>
</dbReference>